<gene>
    <name evidence="7" type="ORF">T551_02669</name>
</gene>
<keyword evidence="2" id="KW-0813">Transport</keyword>
<dbReference type="EMBL" id="LFWA01000012">
    <property type="protein sequence ID" value="KTW28250.1"/>
    <property type="molecule type" value="Genomic_DNA"/>
</dbReference>
<keyword evidence="8" id="KW-1185">Reference proteome</keyword>
<evidence type="ECO:0000256" key="4">
    <source>
        <dbReference type="ARBA" id="ARBA00023054"/>
    </source>
</evidence>
<dbReference type="Pfam" id="PF20654">
    <property type="entry name" value="Sec3_C-term"/>
    <property type="match status" value="1"/>
</dbReference>
<dbReference type="VEuPathDB" id="FungiDB:T551_02669"/>
<keyword evidence="3" id="KW-0268">Exocytosis</keyword>
<proteinExistence type="inferred from homology"/>
<evidence type="ECO:0000256" key="1">
    <source>
        <dbReference type="ARBA" id="ARBA00006518"/>
    </source>
</evidence>
<dbReference type="SMART" id="SM01313">
    <property type="entry name" value="Sec3-PIP2_bind"/>
    <property type="match status" value="1"/>
</dbReference>
<organism evidence="7 8">
    <name type="scientific">Pneumocystis jirovecii (strain RU7)</name>
    <name type="common">Human pneumocystis pneumonia agent</name>
    <dbReference type="NCBI Taxonomy" id="1408657"/>
    <lineage>
        <taxon>Eukaryota</taxon>
        <taxon>Fungi</taxon>
        <taxon>Dikarya</taxon>
        <taxon>Ascomycota</taxon>
        <taxon>Taphrinomycotina</taxon>
        <taxon>Pneumocystomycetes</taxon>
        <taxon>Pneumocystaceae</taxon>
        <taxon>Pneumocystis</taxon>
    </lineage>
</organism>
<evidence type="ECO:0000313" key="7">
    <source>
        <dbReference type="EMBL" id="KTW28250.1"/>
    </source>
</evidence>
<feature type="compositionally biased region" description="Low complexity" evidence="5">
    <location>
        <begin position="221"/>
        <end position="233"/>
    </location>
</feature>
<dbReference type="OrthoDB" id="27109at2759"/>
<comment type="similarity">
    <text evidence="1">Belongs to the SEC3 family.</text>
</comment>
<comment type="caution">
    <text evidence="7">The sequence shown here is derived from an EMBL/GenBank/DDBJ whole genome shotgun (WGS) entry which is preliminary data.</text>
</comment>
<keyword evidence="4" id="KW-0175">Coiled coil</keyword>
<dbReference type="CDD" id="cd13315">
    <property type="entry name" value="PH_Sec3"/>
    <property type="match status" value="1"/>
</dbReference>
<dbReference type="PANTHER" id="PTHR16092">
    <property type="entry name" value="SEC3/SYNTAXIN-RELATED"/>
    <property type="match status" value="1"/>
</dbReference>
<feature type="domain" description="Exocyst complex component Sec3 PIP2-binding N-terminal" evidence="6">
    <location>
        <begin position="55"/>
        <end position="139"/>
    </location>
</feature>
<dbReference type="GO" id="GO:0006887">
    <property type="term" value="P:exocytosis"/>
    <property type="evidence" value="ECO:0007669"/>
    <property type="project" value="UniProtKB-KW"/>
</dbReference>
<protein>
    <recommendedName>
        <fullName evidence="6">Exocyst complex component Sec3 PIP2-binding N-terminal domain-containing protein</fullName>
    </recommendedName>
</protein>
<name>A0A0W4ZIQ3_PNEJ7</name>
<dbReference type="AlphaFoldDB" id="A0A0W4ZIQ3"/>
<dbReference type="Gene3D" id="2.30.29.90">
    <property type="match status" value="1"/>
</dbReference>
<evidence type="ECO:0000256" key="5">
    <source>
        <dbReference type="SAM" id="MobiDB-lite"/>
    </source>
</evidence>
<reference evidence="8" key="1">
    <citation type="journal article" date="2016" name="Nat. Commun.">
        <title>Genome analysis of three Pneumocystis species reveals adaptation mechanisms to life exclusively in mammalian hosts.</title>
        <authorList>
            <person name="Ma L."/>
            <person name="Chen Z."/>
            <person name="Huang D.W."/>
            <person name="Kutty G."/>
            <person name="Ishihara M."/>
            <person name="Wang H."/>
            <person name="Abouelleil A."/>
            <person name="Bishop L."/>
            <person name="Davey E."/>
            <person name="Deng R."/>
            <person name="Deng X."/>
            <person name="Fan L."/>
            <person name="Fantoni G."/>
            <person name="Fitzgerald M."/>
            <person name="Gogineni E."/>
            <person name="Goldberg J.M."/>
            <person name="Handley G."/>
            <person name="Hu X."/>
            <person name="Huber C."/>
            <person name="Jiao X."/>
            <person name="Jones K."/>
            <person name="Levin J.Z."/>
            <person name="Liu Y."/>
            <person name="Macdonald P."/>
            <person name="Melnikov A."/>
            <person name="Raley C."/>
            <person name="Sassi M."/>
            <person name="Sherman B.T."/>
            <person name="Song X."/>
            <person name="Sykes S."/>
            <person name="Tran B."/>
            <person name="Walsh L."/>
            <person name="Xia Y."/>
            <person name="Yang J."/>
            <person name="Young S."/>
            <person name="Zeng Q."/>
            <person name="Zheng X."/>
            <person name="Stephens R."/>
            <person name="Nusbaum C."/>
            <person name="Birren B.W."/>
            <person name="Azadi P."/>
            <person name="Lempicki R.A."/>
            <person name="Cuomo C.A."/>
            <person name="Kovacs J.A."/>
        </authorList>
    </citation>
    <scope>NUCLEOTIDE SEQUENCE [LARGE SCALE GENOMIC DNA]</scope>
    <source>
        <strain evidence="8">RU7</strain>
    </source>
</reference>
<dbReference type="eggNOG" id="KOG2148">
    <property type="taxonomic scope" value="Eukaryota"/>
</dbReference>
<dbReference type="Pfam" id="PF09763">
    <property type="entry name" value="Sec3_CC"/>
    <property type="match status" value="1"/>
</dbReference>
<dbReference type="GO" id="GO:0006893">
    <property type="term" value="P:Golgi to plasma membrane transport"/>
    <property type="evidence" value="ECO:0007669"/>
    <property type="project" value="TreeGrafter"/>
</dbReference>
<evidence type="ECO:0000256" key="2">
    <source>
        <dbReference type="ARBA" id="ARBA00022448"/>
    </source>
</evidence>
<feature type="region of interest" description="Disordered" evidence="5">
    <location>
        <begin position="216"/>
        <end position="238"/>
    </location>
</feature>
<dbReference type="GeneID" id="28941187"/>
<dbReference type="InterPro" id="IPR048628">
    <property type="entry name" value="Sec3_C"/>
</dbReference>
<dbReference type="InterPro" id="IPR019160">
    <property type="entry name" value="Sec3_CC"/>
</dbReference>
<dbReference type="GO" id="GO:0005886">
    <property type="term" value="C:plasma membrane"/>
    <property type="evidence" value="ECO:0007669"/>
    <property type="project" value="TreeGrafter"/>
</dbReference>
<dbReference type="Pfam" id="PF15277">
    <property type="entry name" value="Sec3-PIP2_bind"/>
    <property type="match status" value="1"/>
</dbReference>
<dbReference type="RefSeq" id="XP_018228812.1">
    <property type="nucleotide sequence ID" value="XM_018374932.1"/>
</dbReference>
<dbReference type="PANTHER" id="PTHR16092:SF14">
    <property type="entry name" value="EXOCYST COMPLEX COMPONENT 1 ISOFORM X1"/>
    <property type="match status" value="1"/>
</dbReference>
<dbReference type="GO" id="GO:0000145">
    <property type="term" value="C:exocyst"/>
    <property type="evidence" value="ECO:0007669"/>
    <property type="project" value="InterPro"/>
</dbReference>
<dbReference type="Proteomes" id="UP000053447">
    <property type="component" value="Unassembled WGS sequence"/>
</dbReference>
<accession>A0A0W4ZIQ3</accession>
<dbReference type="GO" id="GO:0005546">
    <property type="term" value="F:phosphatidylinositol-4,5-bisphosphate binding"/>
    <property type="evidence" value="ECO:0007669"/>
    <property type="project" value="TreeGrafter"/>
</dbReference>
<dbReference type="STRING" id="1408657.A0A0W4ZIQ3"/>
<evidence type="ECO:0000313" key="8">
    <source>
        <dbReference type="Proteomes" id="UP000053447"/>
    </source>
</evidence>
<sequence length="1056" mass="122886">MSSENESNDIKSRIIQSLFSYSTESGELLENYITHIRVLEESHYSSPSRFGSQHATRKQRYILISVKNDGNVQIHKSRENNNGTFSIGKTWDMNELQRIDNVDACKVIVTLQKPYHWICESAKDKALFIEVLVKIYKKFTGGEVPVMNGFDEMKNSDIMNYVPENISVLKRHSSISSNTQKNNQYQRPSSARYVSSQFSLGSDSFRFHKPNKSYTEEQLLRRQSSLSRSSKSNSFEKNRNSDLSKYEYELFPNKNSDNLAFENDAIEAHDNLITLSNKESSEKNTFSTNLSNSLKKYSDYEGIKIFNNEKDTEDFINYIDGVLDDFDWTELGNTERLEEKLKDELSTLQTANICAIIETNGRAVGLGERLMLSVKECENLSSLLALYSFGFNVSTIKDDIFHIETQNRGLQVQTANQKKLALELQNLLDTLSIDAHDLEALKKTPLDSTTGIVDIEKSLTFLYKALKISITSETDNETPTGDVIIMEGKRAEYEKESNEFLSRLAHYLNIRFQLELADIIHTDYSPTPKILKPQLVSHISAYVSFYHYQSFMLYARQLNPSIFATFQEYYIKYTSGFYNSDFEKFFNVWRVITKKDMLEDADFLFVSVKEIIYNMINTKSADVKHSGTTVKTSRGPITDVWKYEKNQETGIPVNEAFSHVIKEIVNVVSQEHNFITLFFHMSSIRRQNYDELVSCNNTRVDIVEELKVKNPVESNRSSARSVLNMMSKIMNSLEENTLSFGEFCCRNDPMSIIDNVEFLKKHLLEWNETDQEYLMRVLNKLYSKYIEYFNIFIDTQIQAIEGVKLINKRKQGVLPFFKIFPSFVEKFNKQIVNFSDNTGTKELLYKAFEKIENAMFKTFKQLVRDACNLNSGSKTDVEDKDLLNYYIIIIENMFQYIEEIKKKNISILKLFQEKAVREYKEHLKLYIENIIKRPLGRIVEFSENMDTLLKTKAIEEIKSLIEFSPASVKRIAASHDIKEVLKGIEILYKRIEKHFKNEENYYHGQIAAIVWNKINDEYKFNIESFHQLVANYYKVDGIHIDWSYDDIKFSFFRKGM</sequence>
<dbReference type="InterPro" id="IPR028258">
    <property type="entry name" value="Sec3-PIP2_bind"/>
</dbReference>
<evidence type="ECO:0000256" key="3">
    <source>
        <dbReference type="ARBA" id="ARBA00022483"/>
    </source>
</evidence>
<evidence type="ECO:0000259" key="6">
    <source>
        <dbReference type="SMART" id="SM01313"/>
    </source>
</evidence>